<dbReference type="Proteomes" id="UP000320582">
    <property type="component" value="Unassembled WGS sequence"/>
</dbReference>
<feature type="transmembrane region" description="Helical" evidence="13">
    <location>
        <begin position="49"/>
        <end position="71"/>
    </location>
</feature>
<dbReference type="NCBIfam" id="TIGR03818">
    <property type="entry name" value="MotA1"/>
    <property type="match status" value="1"/>
</dbReference>
<dbReference type="PANTHER" id="PTHR30433:SF4">
    <property type="entry name" value="MOTILITY PROTEIN A"/>
    <property type="match status" value="1"/>
</dbReference>
<keyword evidence="6" id="KW-0997">Cell inner membrane</keyword>
<dbReference type="PROSITE" id="PS01307">
    <property type="entry name" value="MOTA"/>
    <property type="match status" value="1"/>
</dbReference>
<dbReference type="EMBL" id="VFPT01000001">
    <property type="protein sequence ID" value="TQM93598.1"/>
    <property type="molecule type" value="Genomic_DNA"/>
</dbReference>
<proteinExistence type="inferred from homology"/>
<feature type="domain" description="MotA/TolQ/ExbB proton channel" evidence="14">
    <location>
        <begin position="158"/>
        <end position="251"/>
    </location>
</feature>
<keyword evidence="9" id="KW-0375">Hydrogen ion transport</keyword>
<dbReference type="InterPro" id="IPR022522">
    <property type="entry name" value="Flagellar_motor_stator_MotA"/>
</dbReference>
<comment type="subcellular location">
    <subcellularLocation>
        <location evidence="1">Cell inner membrane</location>
        <topology evidence="1">Multi-pass membrane protein</topology>
    </subcellularLocation>
</comment>
<evidence type="ECO:0000256" key="11">
    <source>
        <dbReference type="ARBA" id="ARBA00023065"/>
    </source>
</evidence>
<comment type="caution">
    <text evidence="16">The sequence shown here is derived from an EMBL/GenBank/DDBJ whole genome shotgun (WGS) entry which is preliminary data.</text>
</comment>
<evidence type="ECO:0000256" key="13">
    <source>
        <dbReference type="SAM" id="Phobius"/>
    </source>
</evidence>
<evidence type="ECO:0000313" key="17">
    <source>
        <dbReference type="Proteomes" id="UP000320582"/>
    </source>
</evidence>
<keyword evidence="12 13" id="KW-0472">Membrane</keyword>
<dbReference type="Pfam" id="PF20560">
    <property type="entry name" value="MotA_N"/>
    <property type="match status" value="1"/>
</dbReference>
<reference evidence="16 17" key="1">
    <citation type="submission" date="2019-06" db="EMBL/GenBank/DDBJ databases">
        <title>Genomic Encyclopedia of Archaeal and Bacterial Type Strains, Phase II (KMG-II): from individual species to whole genera.</title>
        <authorList>
            <person name="Goeker M."/>
        </authorList>
    </citation>
    <scope>NUCLEOTIDE SEQUENCE [LARGE SCALE GENOMIC DNA]</scope>
    <source>
        <strain evidence="16 17">DSM 18423</strain>
    </source>
</reference>
<evidence type="ECO:0000256" key="6">
    <source>
        <dbReference type="ARBA" id="ARBA00022519"/>
    </source>
</evidence>
<name>A0A543KEU0_9RHOB</name>
<keyword evidence="17" id="KW-1185">Reference proteome</keyword>
<dbReference type="GO" id="GO:1902600">
    <property type="term" value="P:proton transmembrane transport"/>
    <property type="evidence" value="ECO:0007669"/>
    <property type="project" value="UniProtKB-KW"/>
</dbReference>
<sequence length="311" mass="34020">MESEHQFYPPFRAALLPNDRFIVFALIGIIVVLVMVFGGYLGSGGTMGIILKALPFEMVMIGGAAAGGFILGNDIGTVKASGRDMIRIFKGAKWTPDDYRDLLCLMFELIWLSRQNPVAVEEHIEAPGESSIFSRYPKIQSDAEVLDLICDTLRAASMNYDDPHQVEEVLEKRLEARKHHALHSSHAVQIVADALPALGIVAAVLGIIKTMGAIDEPPAILGAMIGGALTGTFLGVFLAYGFVGPIAGRMRMITEEDDHFYQLIREVMVANLHAHPANICIEVGRQNTPHHHRPEFNDLEAALRDLKKSAA</sequence>
<evidence type="ECO:0000256" key="3">
    <source>
        <dbReference type="ARBA" id="ARBA00022448"/>
    </source>
</evidence>
<organism evidence="16 17">
    <name type="scientific">Roseinatronobacter monicus</name>
    <dbReference type="NCBI Taxonomy" id="393481"/>
    <lineage>
        <taxon>Bacteria</taxon>
        <taxon>Pseudomonadati</taxon>
        <taxon>Pseudomonadota</taxon>
        <taxon>Alphaproteobacteria</taxon>
        <taxon>Rhodobacterales</taxon>
        <taxon>Paracoccaceae</taxon>
        <taxon>Roseinatronobacter</taxon>
    </lineage>
</organism>
<dbReference type="InterPro" id="IPR002898">
    <property type="entry name" value="MotA_ExbB_proton_chnl"/>
</dbReference>
<protein>
    <submittedName>
        <fullName evidence="16">Chemotaxis protein MotA</fullName>
    </submittedName>
</protein>
<gene>
    <name evidence="16" type="ORF">BD293_2239</name>
</gene>
<feature type="transmembrane region" description="Helical" evidence="13">
    <location>
        <begin position="187"/>
        <end position="208"/>
    </location>
</feature>
<feature type="transmembrane region" description="Helical" evidence="13">
    <location>
        <begin position="220"/>
        <end position="243"/>
    </location>
</feature>
<dbReference type="Pfam" id="PF01618">
    <property type="entry name" value="MotA_ExbB"/>
    <property type="match status" value="1"/>
</dbReference>
<keyword evidence="11" id="KW-0406">Ion transport</keyword>
<evidence type="ECO:0000259" key="15">
    <source>
        <dbReference type="Pfam" id="PF20560"/>
    </source>
</evidence>
<keyword evidence="3" id="KW-0813">Transport</keyword>
<evidence type="ECO:0000256" key="5">
    <source>
        <dbReference type="ARBA" id="ARBA00022500"/>
    </source>
</evidence>
<dbReference type="GO" id="GO:0006935">
    <property type="term" value="P:chemotaxis"/>
    <property type="evidence" value="ECO:0007669"/>
    <property type="project" value="UniProtKB-KW"/>
</dbReference>
<dbReference type="InterPro" id="IPR000540">
    <property type="entry name" value="Flag_MotA_CS"/>
</dbReference>
<feature type="transmembrane region" description="Helical" evidence="13">
    <location>
        <begin position="21"/>
        <end position="43"/>
    </location>
</feature>
<evidence type="ECO:0000256" key="7">
    <source>
        <dbReference type="ARBA" id="ARBA00022692"/>
    </source>
</evidence>
<evidence type="ECO:0000256" key="4">
    <source>
        <dbReference type="ARBA" id="ARBA00022475"/>
    </source>
</evidence>
<keyword evidence="5" id="KW-0145">Chemotaxis</keyword>
<evidence type="ECO:0000256" key="10">
    <source>
        <dbReference type="ARBA" id="ARBA00022989"/>
    </source>
</evidence>
<accession>A0A543KEU0</accession>
<dbReference type="InterPro" id="IPR047055">
    <property type="entry name" value="MotA-like"/>
</dbReference>
<evidence type="ECO:0000256" key="12">
    <source>
        <dbReference type="ARBA" id="ARBA00023136"/>
    </source>
</evidence>
<evidence type="ECO:0000313" key="16">
    <source>
        <dbReference type="EMBL" id="TQM93598.1"/>
    </source>
</evidence>
<evidence type="ECO:0000256" key="1">
    <source>
        <dbReference type="ARBA" id="ARBA00004429"/>
    </source>
</evidence>
<keyword evidence="10 13" id="KW-1133">Transmembrane helix</keyword>
<dbReference type="PANTHER" id="PTHR30433">
    <property type="entry name" value="CHEMOTAXIS PROTEIN MOTA"/>
    <property type="match status" value="1"/>
</dbReference>
<keyword evidence="7 13" id="KW-0812">Transmembrane</keyword>
<dbReference type="InterPro" id="IPR046786">
    <property type="entry name" value="MotA_N"/>
</dbReference>
<keyword evidence="4" id="KW-1003">Cell membrane</keyword>
<keyword evidence="8" id="KW-0283">Flagellar rotation</keyword>
<feature type="domain" description="Motility protein A N-terminal" evidence="15">
    <location>
        <begin position="26"/>
        <end position="115"/>
    </location>
</feature>
<comment type="similarity">
    <text evidence="2">Belongs to the MotA family.</text>
</comment>
<dbReference type="GO" id="GO:0005886">
    <property type="term" value="C:plasma membrane"/>
    <property type="evidence" value="ECO:0007669"/>
    <property type="project" value="UniProtKB-SubCell"/>
</dbReference>
<evidence type="ECO:0000256" key="8">
    <source>
        <dbReference type="ARBA" id="ARBA00022779"/>
    </source>
</evidence>
<evidence type="ECO:0000259" key="14">
    <source>
        <dbReference type="Pfam" id="PF01618"/>
    </source>
</evidence>
<dbReference type="GO" id="GO:0071978">
    <property type="term" value="P:bacterial-type flagellum-dependent swarming motility"/>
    <property type="evidence" value="ECO:0007669"/>
    <property type="project" value="InterPro"/>
</dbReference>
<evidence type="ECO:0000256" key="2">
    <source>
        <dbReference type="ARBA" id="ARBA00008038"/>
    </source>
</evidence>
<evidence type="ECO:0000256" key="9">
    <source>
        <dbReference type="ARBA" id="ARBA00022781"/>
    </source>
</evidence>
<dbReference type="AlphaFoldDB" id="A0A543KEU0"/>